<organism evidence="15 16">
    <name type="scientific">Perkinsus chesapeaki</name>
    <name type="common">Clam parasite</name>
    <name type="synonym">Perkinsus andrewsi</name>
    <dbReference type="NCBI Taxonomy" id="330153"/>
    <lineage>
        <taxon>Eukaryota</taxon>
        <taxon>Sar</taxon>
        <taxon>Alveolata</taxon>
        <taxon>Perkinsozoa</taxon>
        <taxon>Perkinsea</taxon>
        <taxon>Perkinsida</taxon>
        <taxon>Perkinsidae</taxon>
        <taxon>Perkinsus</taxon>
    </lineage>
</organism>
<keyword evidence="3" id="KW-0808">Transferase</keyword>
<dbReference type="PANTHER" id="PTHR46913">
    <property type="entry name" value="RING-H2 FINGER PROTEIN ATL16"/>
    <property type="match status" value="1"/>
</dbReference>
<evidence type="ECO:0000256" key="13">
    <source>
        <dbReference type="SAM" id="MobiDB-lite"/>
    </source>
</evidence>
<dbReference type="SMART" id="SM00184">
    <property type="entry name" value="RING"/>
    <property type="match status" value="1"/>
</dbReference>
<evidence type="ECO:0000256" key="8">
    <source>
        <dbReference type="ARBA" id="ARBA00022833"/>
    </source>
</evidence>
<dbReference type="InterPro" id="IPR029067">
    <property type="entry name" value="CDC48_domain_2-like_sf"/>
</dbReference>
<feature type="compositionally biased region" description="Low complexity" evidence="13">
    <location>
        <begin position="35"/>
        <end position="48"/>
    </location>
</feature>
<comment type="caution">
    <text evidence="15">The sequence shown here is derived from an EMBL/GenBank/DDBJ whole genome shotgun (WGS) entry which is preliminary data.</text>
</comment>
<evidence type="ECO:0000256" key="5">
    <source>
        <dbReference type="ARBA" id="ARBA00022723"/>
    </source>
</evidence>
<dbReference type="SUPFAM" id="SSF57850">
    <property type="entry name" value="RING/U-box"/>
    <property type="match status" value="1"/>
</dbReference>
<feature type="compositionally biased region" description="Pro residues" evidence="13">
    <location>
        <begin position="496"/>
        <end position="505"/>
    </location>
</feature>
<feature type="region of interest" description="Disordered" evidence="13">
    <location>
        <begin position="407"/>
        <end position="429"/>
    </location>
</feature>
<gene>
    <name evidence="15" type="ORF">FOL47_001838</name>
</gene>
<feature type="compositionally biased region" description="Polar residues" evidence="13">
    <location>
        <begin position="407"/>
        <end position="424"/>
    </location>
</feature>
<evidence type="ECO:0000256" key="6">
    <source>
        <dbReference type="ARBA" id="ARBA00022741"/>
    </source>
</evidence>
<keyword evidence="10" id="KW-1133">Transmembrane helix</keyword>
<evidence type="ECO:0000256" key="9">
    <source>
        <dbReference type="ARBA" id="ARBA00022840"/>
    </source>
</evidence>
<dbReference type="EMBL" id="JAAPAO010000146">
    <property type="protein sequence ID" value="KAF4670828.1"/>
    <property type="molecule type" value="Genomic_DNA"/>
</dbReference>
<dbReference type="GO" id="GO:0008270">
    <property type="term" value="F:zinc ion binding"/>
    <property type="evidence" value="ECO:0007669"/>
    <property type="project" value="UniProtKB-KW"/>
</dbReference>
<evidence type="ECO:0000256" key="11">
    <source>
        <dbReference type="ARBA" id="ARBA00023136"/>
    </source>
</evidence>
<dbReference type="GO" id="GO:0016020">
    <property type="term" value="C:membrane"/>
    <property type="evidence" value="ECO:0007669"/>
    <property type="project" value="UniProtKB-SubCell"/>
</dbReference>
<reference evidence="15 16" key="1">
    <citation type="submission" date="2020-04" db="EMBL/GenBank/DDBJ databases">
        <title>Perkinsus chesapeaki whole genome sequence.</title>
        <authorList>
            <person name="Bogema D.R."/>
        </authorList>
    </citation>
    <scope>NUCLEOTIDE SEQUENCE [LARGE SCALE GENOMIC DNA]</scope>
    <source>
        <strain evidence="15">ATCC PRA-425</strain>
    </source>
</reference>
<dbReference type="SMART" id="SM00744">
    <property type="entry name" value="RINGv"/>
    <property type="match status" value="1"/>
</dbReference>
<dbReference type="InterPro" id="IPR044600">
    <property type="entry name" value="ATL1/ATL16-like"/>
</dbReference>
<evidence type="ECO:0000313" key="15">
    <source>
        <dbReference type="EMBL" id="KAF4670828.1"/>
    </source>
</evidence>
<comment type="pathway">
    <text evidence="2">Protein modification; protein ubiquitination.</text>
</comment>
<evidence type="ECO:0000256" key="2">
    <source>
        <dbReference type="ARBA" id="ARBA00004906"/>
    </source>
</evidence>
<keyword evidence="6" id="KW-0547">Nucleotide-binding</keyword>
<dbReference type="SUPFAM" id="SSF54585">
    <property type="entry name" value="Cdc48 domain 2-like"/>
    <property type="match status" value="1"/>
</dbReference>
<dbReference type="GO" id="GO:0016740">
    <property type="term" value="F:transferase activity"/>
    <property type="evidence" value="ECO:0007669"/>
    <property type="project" value="UniProtKB-KW"/>
</dbReference>
<keyword evidence="4" id="KW-0812">Transmembrane</keyword>
<dbReference type="PANTHER" id="PTHR46913:SF1">
    <property type="entry name" value="RING-H2 FINGER PROTEIN ATL16"/>
    <property type="match status" value="1"/>
</dbReference>
<keyword evidence="7 12" id="KW-0863">Zinc-finger</keyword>
<feature type="region of interest" description="Disordered" evidence="13">
    <location>
        <begin position="1"/>
        <end position="109"/>
    </location>
</feature>
<feature type="compositionally biased region" description="Polar residues" evidence="13">
    <location>
        <begin position="72"/>
        <end position="81"/>
    </location>
</feature>
<evidence type="ECO:0000256" key="1">
    <source>
        <dbReference type="ARBA" id="ARBA00004167"/>
    </source>
</evidence>
<keyword evidence="9" id="KW-0067">ATP-binding</keyword>
<evidence type="ECO:0000256" key="3">
    <source>
        <dbReference type="ARBA" id="ARBA00022679"/>
    </source>
</evidence>
<proteinExistence type="predicted"/>
<evidence type="ECO:0000256" key="12">
    <source>
        <dbReference type="PROSITE-ProRule" id="PRU00175"/>
    </source>
</evidence>
<sequence>MADNDLAAYREEQRRRWLQSNPGPNTTASDGPATGGAESSAMGAAAAPASPPLVRVASVTTKASEPVGPQGSGSTVTSESVPSHHRMSSASPPPPAERKTPKASVEDQPLQKCHILPLGGEVNNMDALDQLNGALKALRSERTPVSEDDVFMGDNGEQYIVASVLPKEGGIIVKDTEFFIEGPPVEKLTKLQLVCTDQHGEINSEEALFSNYVAPYFQSQFSNHPQRITQILDVNHTIDIFGLKFVVAATEPPCPHGVVTSDTTMYVNIDNSQEFTRIHVVPFQDTLSRVYQYDLWNDYLKPYFKAHPLRTYAVNDIFDFHGVQFKVVAAEPFNSASGFERRRVGRSTTIFCEGSVPPTLRNLLSPEMAQQLQHLPPGLQMLLLNTDMMASGDVYERLMDLQETLSSRSGLDQATINSIPTQPATAPREHNQDQCMICLNDFEPTDPPLRVLPCSHVFHTSCIDEWLRRNTDCPICKDNVQRSLRNGPSHRSPAAAVPPPPPPAH</sequence>
<keyword evidence="5" id="KW-0479">Metal-binding</keyword>
<dbReference type="Proteomes" id="UP000591131">
    <property type="component" value="Unassembled WGS sequence"/>
</dbReference>
<evidence type="ECO:0000313" key="16">
    <source>
        <dbReference type="Proteomes" id="UP000591131"/>
    </source>
</evidence>
<evidence type="ECO:0000256" key="4">
    <source>
        <dbReference type="ARBA" id="ARBA00022692"/>
    </source>
</evidence>
<dbReference type="Gene3D" id="3.30.40.10">
    <property type="entry name" value="Zinc/RING finger domain, C3HC4 (zinc finger)"/>
    <property type="match status" value="1"/>
</dbReference>
<keyword evidence="16" id="KW-1185">Reference proteome</keyword>
<keyword evidence="11" id="KW-0472">Membrane</keyword>
<comment type="subcellular location">
    <subcellularLocation>
        <location evidence="1">Membrane</location>
        <topology evidence="1">Single-pass membrane protein</topology>
    </subcellularLocation>
</comment>
<keyword evidence="8" id="KW-0862">Zinc</keyword>
<feature type="region of interest" description="Disordered" evidence="13">
    <location>
        <begin position="484"/>
        <end position="505"/>
    </location>
</feature>
<dbReference type="InterPro" id="IPR011016">
    <property type="entry name" value="Znf_RING-CH"/>
</dbReference>
<dbReference type="AlphaFoldDB" id="A0A7J6MGW9"/>
<accession>A0A7J6MGW9</accession>
<protein>
    <recommendedName>
        <fullName evidence="14">RING-type domain-containing protein</fullName>
    </recommendedName>
</protein>
<evidence type="ECO:0000259" key="14">
    <source>
        <dbReference type="PROSITE" id="PS50089"/>
    </source>
</evidence>
<dbReference type="InterPro" id="IPR001841">
    <property type="entry name" value="Znf_RING"/>
</dbReference>
<dbReference type="OrthoDB" id="8062037at2759"/>
<dbReference type="GO" id="GO:0016567">
    <property type="term" value="P:protein ubiquitination"/>
    <property type="evidence" value="ECO:0007669"/>
    <property type="project" value="InterPro"/>
</dbReference>
<dbReference type="Gene3D" id="3.10.330.10">
    <property type="match status" value="2"/>
</dbReference>
<evidence type="ECO:0000256" key="10">
    <source>
        <dbReference type="ARBA" id="ARBA00022989"/>
    </source>
</evidence>
<dbReference type="Pfam" id="PF13639">
    <property type="entry name" value="zf-RING_2"/>
    <property type="match status" value="1"/>
</dbReference>
<feature type="compositionally biased region" description="Polar residues" evidence="13">
    <location>
        <begin position="18"/>
        <end position="29"/>
    </location>
</feature>
<dbReference type="InterPro" id="IPR013083">
    <property type="entry name" value="Znf_RING/FYVE/PHD"/>
</dbReference>
<name>A0A7J6MGW9_PERCH</name>
<dbReference type="GO" id="GO:0005524">
    <property type="term" value="F:ATP binding"/>
    <property type="evidence" value="ECO:0007669"/>
    <property type="project" value="UniProtKB-KW"/>
</dbReference>
<evidence type="ECO:0000256" key="7">
    <source>
        <dbReference type="ARBA" id="ARBA00022771"/>
    </source>
</evidence>
<dbReference type="SMART" id="SM01197">
    <property type="entry name" value="FANCL_C"/>
    <property type="match status" value="1"/>
</dbReference>
<feature type="domain" description="RING-type" evidence="14">
    <location>
        <begin position="435"/>
        <end position="477"/>
    </location>
</feature>
<dbReference type="PROSITE" id="PS50089">
    <property type="entry name" value="ZF_RING_2"/>
    <property type="match status" value="1"/>
</dbReference>